<evidence type="ECO:0000313" key="3">
    <source>
        <dbReference type="EMBL" id="KKY25160.1"/>
    </source>
</evidence>
<evidence type="ECO:0000313" key="4">
    <source>
        <dbReference type="Proteomes" id="UP000053317"/>
    </source>
</evidence>
<name>A0A0G2H973_PHACM</name>
<gene>
    <name evidence="3" type="ORF">UCRPC4_g01966</name>
</gene>
<evidence type="ECO:0000256" key="1">
    <source>
        <dbReference type="SAM" id="MobiDB-lite"/>
    </source>
</evidence>
<evidence type="ECO:0000259" key="2">
    <source>
        <dbReference type="Pfam" id="PF18126"/>
    </source>
</evidence>
<keyword evidence="4" id="KW-1185">Reference proteome</keyword>
<dbReference type="GO" id="GO:0003735">
    <property type="term" value="F:structural constituent of ribosome"/>
    <property type="evidence" value="ECO:0007669"/>
    <property type="project" value="InterPro"/>
</dbReference>
<protein>
    <submittedName>
        <fullName evidence="3">Putative 60s ribosomal protein l25</fullName>
    </submittedName>
</protein>
<feature type="compositionally biased region" description="Low complexity" evidence="1">
    <location>
        <begin position="89"/>
        <end position="99"/>
    </location>
</feature>
<dbReference type="EMBL" id="LCWF01000047">
    <property type="protein sequence ID" value="KKY25160.1"/>
    <property type="molecule type" value="Genomic_DNA"/>
</dbReference>
<dbReference type="GO" id="GO:0005762">
    <property type="term" value="C:mitochondrial large ribosomal subunit"/>
    <property type="evidence" value="ECO:0007669"/>
    <property type="project" value="InterPro"/>
</dbReference>
<feature type="compositionally biased region" description="Polar residues" evidence="1">
    <location>
        <begin position="71"/>
        <end position="88"/>
    </location>
</feature>
<dbReference type="AlphaFoldDB" id="A0A0G2H973"/>
<proteinExistence type="predicted"/>
<reference evidence="3 4" key="1">
    <citation type="submission" date="2015-05" db="EMBL/GenBank/DDBJ databases">
        <title>Distinctive expansion of gene families associated with plant cell wall degradation and secondary metabolism in the genomes of grapevine trunk pathogens.</title>
        <authorList>
            <person name="Lawrence D.P."/>
            <person name="Travadon R."/>
            <person name="Rolshausen P.E."/>
            <person name="Baumgartner K."/>
        </authorList>
    </citation>
    <scope>NUCLEOTIDE SEQUENCE [LARGE SCALE GENOMIC DNA]</scope>
    <source>
        <strain evidence="3">UCRPC4</strain>
    </source>
</reference>
<sequence>MATASSSTTSLPPRLINFFARYPPSIYSAKYGKVPSPPLTRPQARASRAAAAGPTSSESSSSPLASAAPILTTQPISSSTESTTLPPQETSTTATISSPTVPPPPPLTTTEASEPYNPFLPWKNPVTGRWRGPAYSLRRQAELVKIARTYGVEELLPPSRKASAFKEAKAELGLRVRGTGEGQRVKGHKWERMKGVQLAERKKAMEGMPELIRLWKQRGHGKWWKKYPR</sequence>
<dbReference type="PANTHER" id="PTHR28041:SF1">
    <property type="entry name" value="LARGE RIBOSOMAL SUBUNIT PROTEIN ML59"/>
    <property type="match status" value="1"/>
</dbReference>
<organism evidence="3 4">
    <name type="scientific">Phaeomoniella chlamydospora</name>
    <name type="common">Phaeoacremonium chlamydosporum</name>
    <dbReference type="NCBI Taxonomy" id="158046"/>
    <lineage>
        <taxon>Eukaryota</taxon>
        <taxon>Fungi</taxon>
        <taxon>Dikarya</taxon>
        <taxon>Ascomycota</taxon>
        <taxon>Pezizomycotina</taxon>
        <taxon>Eurotiomycetes</taxon>
        <taxon>Chaetothyriomycetidae</taxon>
        <taxon>Phaeomoniellales</taxon>
        <taxon>Phaeomoniellaceae</taxon>
        <taxon>Phaeomoniella</taxon>
    </lineage>
</organism>
<keyword evidence="3" id="KW-0687">Ribonucleoprotein</keyword>
<feature type="compositionally biased region" description="Low complexity" evidence="1">
    <location>
        <begin position="44"/>
        <end position="69"/>
    </location>
</feature>
<comment type="caution">
    <text evidence="3">The sequence shown here is derived from an EMBL/GenBank/DDBJ whole genome shotgun (WGS) entry which is preliminary data.</text>
</comment>
<feature type="region of interest" description="Disordered" evidence="1">
    <location>
        <begin position="28"/>
        <end position="123"/>
    </location>
</feature>
<dbReference type="InterPro" id="IPR037507">
    <property type="entry name" value="Ribosomal_mL59"/>
</dbReference>
<dbReference type="Pfam" id="PF18126">
    <property type="entry name" value="Mitoc_mL59"/>
    <property type="match status" value="1"/>
</dbReference>
<feature type="domain" description="Large ribosomal subunit protein mL59" evidence="2">
    <location>
        <begin position="14"/>
        <end position="217"/>
    </location>
</feature>
<reference evidence="3 4" key="2">
    <citation type="submission" date="2015-05" db="EMBL/GenBank/DDBJ databases">
        <authorList>
            <person name="Morales-Cruz A."/>
            <person name="Amrine K.C."/>
            <person name="Cantu D."/>
        </authorList>
    </citation>
    <scope>NUCLEOTIDE SEQUENCE [LARGE SCALE GENOMIC DNA]</scope>
    <source>
        <strain evidence="3">UCRPC4</strain>
    </source>
</reference>
<accession>A0A0G2H973</accession>
<dbReference type="PANTHER" id="PTHR28041">
    <property type="entry name" value="54S RIBOSOMAL PROTEIN L25, MITOCHONDRIAL"/>
    <property type="match status" value="1"/>
</dbReference>
<dbReference type="InterPro" id="IPR040922">
    <property type="entry name" value="Ribosomal_mL59_dom"/>
</dbReference>
<dbReference type="Proteomes" id="UP000053317">
    <property type="component" value="Unassembled WGS sequence"/>
</dbReference>
<dbReference type="OrthoDB" id="18529at2759"/>
<keyword evidence="3" id="KW-0689">Ribosomal protein</keyword>